<sequence length="80" mass="9258">MQQYFAGSDSRGEKIGTSHAEDFRSFSEHVRQATDFNPFKLLRKFTSAKLTVYYEGEMGEMIPQTLGEEIEDEFNEDPKN</sequence>
<proteinExistence type="predicted"/>
<comment type="caution">
    <text evidence="1">The sequence shown here is derived from an EMBL/GenBank/DDBJ whole genome shotgun (WGS) entry which is preliminary data.</text>
</comment>
<name>A0A243W501_9BACT</name>
<keyword evidence="2" id="KW-1185">Reference proteome</keyword>
<protein>
    <submittedName>
        <fullName evidence="1">Uncharacterized protein</fullName>
    </submittedName>
</protein>
<dbReference type="OrthoDB" id="875162at2"/>
<dbReference type="AlphaFoldDB" id="A0A243W501"/>
<dbReference type="EMBL" id="MTSE01000069">
    <property type="protein sequence ID" value="OUJ67690.1"/>
    <property type="molecule type" value="Genomic_DNA"/>
</dbReference>
<evidence type="ECO:0000313" key="1">
    <source>
        <dbReference type="EMBL" id="OUJ67690.1"/>
    </source>
</evidence>
<dbReference type="Proteomes" id="UP000194873">
    <property type="component" value="Unassembled WGS sequence"/>
</dbReference>
<evidence type="ECO:0000313" key="2">
    <source>
        <dbReference type="Proteomes" id="UP000194873"/>
    </source>
</evidence>
<dbReference type="RefSeq" id="WP_086597549.1">
    <property type="nucleotide sequence ID" value="NZ_MTSE01000069.1"/>
</dbReference>
<reference evidence="1 2" key="1">
    <citation type="submission" date="2017-01" db="EMBL/GenBank/DDBJ databases">
        <title>A new Hymenobacter.</title>
        <authorList>
            <person name="Liang Y."/>
            <person name="Feng F."/>
        </authorList>
    </citation>
    <scope>NUCLEOTIDE SEQUENCE [LARGE SCALE GENOMIC DNA]</scope>
    <source>
        <strain evidence="1">MIMBbqt21</strain>
    </source>
</reference>
<accession>A0A243W501</accession>
<gene>
    <name evidence="1" type="ORF">BXP70_28700</name>
</gene>
<organism evidence="1 2">
    <name type="scientific">Hymenobacter crusticola</name>
    <dbReference type="NCBI Taxonomy" id="1770526"/>
    <lineage>
        <taxon>Bacteria</taxon>
        <taxon>Pseudomonadati</taxon>
        <taxon>Bacteroidota</taxon>
        <taxon>Cytophagia</taxon>
        <taxon>Cytophagales</taxon>
        <taxon>Hymenobacteraceae</taxon>
        <taxon>Hymenobacter</taxon>
    </lineage>
</organism>